<feature type="domain" description="Acyl-CoA oxidase/dehydrogenase middle" evidence="7">
    <location>
        <begin position="447"/>
        <end position="531"/>
    </location>
</feature>
<evidence type="ECO:0000313" key="9">
    <source>
        <dbReference type="EMBL" id="CAB4720193.1"/>
    </source>
</evidence>
<dbReference type="InterPro" id="IPR052161">
    <property type="entry name" value="Mycobact_Acyl-CoA_DH"/>
</dbReference>
<keyword evidence="4" id="KW-0274">FAD</keyword>
<dbReference type="InterPro" id="IPR037069">
    <property type="entry name" value="AcylCoA_DH/ox_N_sf"/>
</dbReference>
<keyword evidence="3" id="KW-0285">Flavoprotein</keyword>
<organism evidence="12">
    <name type="scientific">freshwater metagenome</name>
    <dbReference type="NCBI Taxonomy" id="449393"/>
    <lineage>
        <taxon>unclassified sequences</taxon>
        <taxon>metagenomes</taxon>
        <taxon>ecological metagenomes</taxon>
    </lineage>
</organism>
<feature type="domain" description="Acyl-CoA dehydrogenase/oxidase N-terminal" evidence="8">
    <location>
        <begin position="337"/>
        <end position="443"/>
    </location>
</feature>
<dbReference type="InterPro" id="IPR013786">
    <property type="entry name" value="AcylCoA_DH/ox_N"/>
</dbReference>
<dbReference type="SUPFAM" id="SSF56645">
    <property type="entry name" value="Acyl-CoA dehydrogenase NM domain-like"/>
    <property type="match status" value="1"/>
</dbReference>
<dbReference type="Pfam" id="PF02771">
    <property type="entry name" value="Acyl-CoA_dh_N"/>
    <property type="match status" value="1"/>
</dbReference>
<feature type="domain" description="Acyl-CoA dehydrogenase/oxidase C-terminal" evidence="6">
    <location>
        <begin position="552"/>
        <end position="700"/>
    </location>
</feature>
<dbReference type="InterPro" id="IPR009100">
    <property type="entry name" value="AcylCoA_DH/oxidase_NM_dom_sf"/>
</dbReference>
<evidence type="ECO:0000256" key="5">
    <source>
        <dbReference type="ARBA" id="ARBA00023002"/>
    </source>
</evidence>
<reference evidence="12" key="1">
    <citation type="submission" date="2020-05" db="EMBL/GenBank/DDBJ databases">
        <authorList>
            <person name="Chiriac C."/>
            <person name="Salcher M."/>
            <person name="Ghai R."/>
            <person name="Kavagutti S V."/>
        </authorList>
    </citation>
    <scope>NUCLEOTIDE SEQUENCE</scope>
</reference>
<sequence>MSFIENPELRRAFTDFFTKESPVEKLRATENSDNPIVGFDSNLWEKVRTLGIPGLAIEGASLSDLAVIAECAGRQLAPVPIVESFVALRLIDRVDKKQITKKMISGESIVTISLSPVKNMSASLVPAGLISDAVVALSGNDLIIAKSESKYIATVAPSSMGQVSFVDHEVLENGLIAQSAFDEALTDWRILRASALVGLGNGALALGIEYVQSRQQFDVPVGSFQAVQHQLADLATDHQGASLLVTAAATETDVSRRALLARMAYWFAGRSARAITKTVLHFHGGYGFMLEYDPQLFFRLATAWSIELGDPASELNSLADELDLSGWVLPDLYPSSFRLEVRKFLAANCPPEVVEKAHSSGTMHNWELHRALAHQGLLAADWPVEMGGQNRNPGEMFELGEELARVGAPIDGWGISNLVAHTLNRVGTEAQKKEIIPSILRGEVLCALGYSEPDAGSDVAATITFAQSCGDDWIINGQKVFTTLAHESNYIFLLTRTNRELSKHRGLTMFLVPTNTPGLEVVPIETLGGERTNMTFYSDVRVHDSCRVGEINGGWDVMGVALAYERNPTMVGELGLLCAQFAAWARESGALERPAVRARLASAVVDYQVGRLFGGQLTAKVAQGELPYLEGSMAKLFASEALVRAASDFVDATGASGQLALGSPGAPGGGWIEHAHRHAQVTTIHAGTSEIQRSIIAERGLGLPRSRGN</sequence>
<evidence type="ECO:0000313" key="10">
    <source>
        <dbReference type="EMBL" id="CAB4894183.1"/>
    </source>
</evidence>
<evidence type="ECO:0000256" key="1">
    <source>
        <dbReference type="ARBA" id="ARBA00001974"/>
    </source>
</evidence>
<feature type="domain" description="Acyl-CoA dehydrogenase/oxidase C-terminal" evidence="6">
    <location>
        <begin position="183"/>
        <end position="320"/>
    </location>
</feature>
<dbReference type="InterPro" id="IPR046373">
    <property type="entry name" value="Acyl-CoA_Oxase/DH_mid-dom_sf"/>
</dbReference>
<dbReference type="EMBL" id="CAEZYK010000022">
    <property type="protein sequence ID" value="CAB4720193.1"/>
    <property type="molecule type" value="Genomic_DNA"/>
</dbReference>
<dbReference type="GO" id="GO:0005886">
    <property type="term" value="C:plasma membrane"/>
    <property type="evidence" value="ECO:0007669"/>
    <property type="project" value="TreeGrafter"/>
</dbReference>
<dbReference type="PANTHER" id="PTHR43292:SF3">
    <property type="entry name" value="ACYL-COA DEHYDROGENASE FADE29"/>
    <property type="match status" value="1"/>
</dbReference>
<evidence type="ECO:0000259" key="8">
    <source>
        <dbReference type="Pfam" id="PF02771"/>
    </source>
</evidence>
<dbReference type="InterPro" id="IPR006091">
    <property type="entry name" value="Acyl-CoA_Oxase/DH_mid-dom"/>
</dbReference>
<dbReference type="AlphaFoldDB" id="A0A6J7Q155"/>
<evidence type="ECO:0000256" key="3">
    <source>
        <dbReference type="ARBA" id="ARBA00022630"/>
    </source>
</evidence>
<dbReference type="PANTHER" id="PTHR43292">
    <property type="entry name" value="ACYL-COA DEHYDROGENASE"/>
    <property type="match status" value="1"/>
</dbReference>
<evidence type="ECO:0000313" key="12">
    <source>
        <dbReference type="EMBL" id="CAB5011288.1"/>
    </source>
</evidence>
<dbReference type="SUPFAM" id="SSF47203">
    <property type="entry name" value="Acyl-CoA dehydrogenase C-terminal domain-like"/>
    <property type="match status" value="2"/>
</dbReference>
<dbReference type="InterPro" id="IPR036250">
    <property type="entry name" value="AcylCo_DH-like_C"/>
</dbReference>
<evidence type="ECO:0000256" key="4">
    <source>
        <dbReference type="ARBA" id="ARBA00022827"/>
    </source>
</evidence>
<dbReference type="Pfam" id="PF00441">
    <property type="entry name" value="Acyl-CoA_dh_1"/>
    <property type="match status" value="2"/>
</dbReference>
<dbReference type="Pfam" id="PF02770">
    <property type="entry name" value="Acyl-CoA_dh_M"/>
    <property type="match status" value="1"/>
</dbReference>
<dbReference type="EMBL" id="CAFBMM010000001">
    <property type="protein sequence ID" value="CAB4894183.1"/>
    <property type="molecule type" value="Genomic_DNA"/>
</dbReference>
<dbReference type="EMBL" id="CAFBOF010000001">
    <property type="protein sequence ID" value="CAB4968415.1"/>
    <property type="molecule type" value="Genomic_DNA"/>
</dbReference>
<keyword evidence="5" id="KW-0560">Oxidoreductase</keyword>
<dbReference type="InterPro" id="IPR009075">
    <property type="entry name" value="AcylCo_DH/oxidase_C"/>
</dbReference>
<evidence type="ECO:0000256" key="2">
    <source>
        <dbReference type="ARBA" id="ARBA00009347"/>
    </source>
</evidence>
<dbReference type="Gene3D" id="1.20.140.10">
    <property type="entry name" value="Butyryl-CoA Dehydrogenase, subunit A, domain 3"/>
    <property type="match status" value="2"/>
</dbReference>
<evidence type="ECO:0000259" key="7">
    <source>
        <dbReference type="Pfam" id="PF02770"/>
    </source>
</evidence>
<dbReference type="Gene3D" id="2.40.110.10">
    <property type="entry name" value="Butyryl-CoA Dehydrogenase, subunit A, domain 2"/>
    <property type="match status" value="1"/>
</dbReference>
<dbReference type="GO" id="GO:0016627">
    <property type="term" value="F:oxidoreductase activity, acting on the CH-CH group of donors"/>
    <property type="evidence" value="ECO:0007669"/>
    <property type="project" value="InterPro"/>
</dbReference>
<protein>
    <submittedName>
        <fullName evidence="12">Unannotated protein</fullName>
    </submittedName>
</protein>
<comment type="cofactor">
    <cofactor evidence="1">
        <name>FAD</name>
        <dbReference type="ChEBI" id="CHEBI:57692"/>
    </cofactor>
</comment>
<gene>
    <name evidence="9" type="ORF">UFOPK2683_00558</name>
    <name evidence="10" type="ORF">UFOPK3605_00095</name>
    <name evidence="11" type="ORF">UFOPK3897_00099</name>
    <name evidence="12" type="ORF">UFOPK4121_00060</name>
</gene>
<accession>A0A6J7Q155</accession>
<dbReference type="EMBL" id="CAFBPQ010000001">
    <property type="protein sequence ID" value="CAB5011288.1"/>
    <property type="molecule type" value="Genomic_DNA"/>
</dbReference>
<comment type="similarity">
    <text evidence="2">Belongs to the acyl-CoA dehydrogenase family.</text>
</comment>
<evidence type="ECO:0000313" key="11">
    <source>
        <dbReference type="EMBL" id="CAB4968415.1"/>
    </source>
</evidence>
<dbReference type="Gene3D" id="1.10.540.10">
    <property type="entry name" value="Acyl-CoA dehydrogenase/oxidase, N-terminal domain"/>
    <property type="match status" value="2"/>
</dbReference>
<proteinExistence type="inferred from homology"/>
<name>A0A6J7Q155_9ZZZZ</name>
<dbReference type="GO" id="GO:0050660">
    <property type="term" value="F:flavin adenine dinucleotide binding"/>
    <property type="evidence" value="ECO:0007669"/>
    <property type="project" value="InterPro"/>
</dbReference>
<evidence type="ECO:0000259" key="6">
    <source>
        <dbReference type="Pfam" id="PF00441"/>
    </source>
</evidence>